<dbReference type="InterPro" id="IPR009057">
    <property type="entry name" value="Homeodomain-like_sf"/>
</dbReference>
<evidence type="ECO:0000256" key="2">
    <source>
        <dbReference type="ARBA" id="ARBA00023125"/>
    </source>
</evidence>
<dbReference type="Proteomes" id="UP000542674">
    <property type="component" value="Unassembled WGS sequence"/>
</dbReference>
<dbReference type="GO" id="GO:0003700">
    <property type="term" value="F:DNA-binding transcription factor activity"/>
    <property type="evidence" value="ECO:0007669"/>
    <property type="project" value="InterPro"/>
</dbReference>
<dbReference type="AlphaFoldDB" id="A0A7W7T6E3"/>
<dbReference type="EMBL" id="JACHJS010000001">
    <property type="protein sequence ID" value="MBB4966075.1"/>
    <property type="molecule type" value="Genomic_DNA"/>
</dbReference>
<keyword evidence="3" id="KW-0804">Transcription</keyword>
<dbReference type="RefSeq" id="WP_184669867.1">
    <property type="nucleotide sequence ID" value="NZ_BAABAI010000005.1"/>
</dbReference>
<sequence length="349" mass="38061">MFDSAEFPADQRVDAWREAVESALVTADVRVLDPAVFTARLHVTSLGIAQIAASSYASLAARRTARMIRKSDPECYQLVLVESGRQRIRQLDRCEHLRPGELVLYDSSTSSEVFVGDQPTLAGAVVLQFPKRLLPIPEARVARLVAVPLPAATGVGDLFAGFLRGLAVGRHDRTERDTLRLGHIAVDLASAVLAHHLDDATAPPHSPGHVLYLNVASFIDRNLHRVDLVPATIAAAHGISVRYLHRIFQQHHETAVAAHVRARRLDHCRRDLADPGLRHLTIAAIATRWGFGRPSDFGRAFRNDVGMSPGDYRAWAGVHGKRSTGRGTGVNRPTDRSTSGVRTPGGVSR</sequence>
<evidence type="ECO:0000256" key="1">
    <source>
        <dbReference type="ARBA" id="ARBA00023015"/>
    </source>
</evidence>
<gene>
    <name evidence="6" type="ORF">F4559_003434</name>
</gene>
<dbReference type="PROSITE" id="PS01124">
    <property type="entry name" value="HTH_ARAC_FAMILY_2"/>
    <property type="match status" value="1"/>
</dbReference>
<dbReference type="Pfam" id="PF14525">
    <property type="entry name" value="AraC_binding_2"/>
    <property type="match status" value="1"/>
</dbReference>
<dbReference type="GO" id="GO:0043565">
    <property type="term" value="F:sequence-specific DNA binding"/>
    <property type="evidence" value="ECO:0007669"/>
    <property type="project" value="InterPro"/>
</dbReference>
<reference evidence="6 7" key="1">
    <citation type="submission" date="2020-08" db="EMBL/GenBank/DDBJ databases">
        <title>Sequencing the genomes of 1000 actinobacteria strains.</title>
        <authorList>
            <person name="Klenk H.-P."/>
        </authorList>
    </citation>
    <scope>NUCLEOTIDE SEQUENCE [LARGE SCALE GENOMIC DNA]</scope>
    <source>
        <strain evidence="6 7">DSM 45084</strain>
    </source>
</reference>
<dbReference type="InterPro" id="IPR018060">
    <property type="entry name" value="HTH_AraC"/>
</dbReference>
<accession>A0A7W7T6E3</accession>
<dbReference type="SMART" id="SM00342">
    <property type="entry name" value="HTH_ARAC"/>
    <property type="match status" value="1"/>
</dbReference>
<comment type="caution">
    <text evidence="6">The sequence shown here is derived from an EMBL/GenBank/DDBJ whole genome shotgun (WGS) entry which is preliminary data.</text>
</comment>
<evidence type="ECO:0000259" key="5">
    <source>
        <dbReference type="PROSITE" id="PS01124"/>
    </source>
</evidence>
<evidence type="ECO:0000313" key="7">
    <source>
        <dbReference type="Proteomes" id="UP000542674"/>
    </source>
</evidence>
<dbReference type="SUPFAM" id="SSF46689">
    <property type="entry name" value="Homeodomain-like"/>
    <property type="match status" value="1"/>
</dbReference>
<name>A0A7W7T6E3_9PSEU</name>
<evidence type="ECO:0000256" key="3">
    <source>
        <dbReference type="ARBA" id="ARBA00023163"/>
    </source>
</evidence>
<proteinExistence type="predicted"/>
<evidence type="ECO:0000256" key="4">
    <source>
        <dbReference type="SAM" id="MobiDB-lite"/>
    </source>
</evidence>
<dbReference type="PANTHER" id="PTHR46796:SF6">
    <property type="entry name" value="ARAC SUBFAMILY"/>
    <property type="match status" value="1"/>
</dbReference>
<feature type="domain" description="HTH araC/xylS-type" evidence="5">
    <location>
        <begin position="213"/>
        <end position="315"/>
    </location>
</feature>
<dbReference type="InterPro" id="IPR050204">
    <property type="entry name" value="AraC_XylS_family_regulators"/>
</dbReference>
<dbReference type="InterPro" id="IPR035418">
    <property type="entry name" value="AraC-bd_2"/>
</dbReference>
<keyword evidence="1" id="KW-0805">Transcription regulation</keyword>
<dbReference type="PANTHER" id="PTHR46796">
    <property type="entry name" value="HTH-TYPE TRANSCRIPTIONAL ACTIVATOR RHAS-RELATED"/>
    <property type="match status" value="1"/>
</dbReference>
<organism evidence="6 7">
    <name type="scientific">Saccharothrix violaceirubra</name>
    <dbReference type="NCBI Taxonomy" id="413306"/>
    <lineage>
        <taxon>Bacteria</taxon>
        <taxon>Bacillati</taxon>
        <taxon>Actinomycetota</taxon>
        <taxon>Actinomycetes</taxon>
        <taxon>Pseudonocardiales</taxon>
        <taxon>Pseudonocardiaceae</taxon>
        <taxon>Saccharothrix</taxon>
    </lineage>
</organism>
<keyword evidence="2 6" id="KW-0238">DNA-binding</keyword>
<feature type="region of interest" description="Disordered" evidence="4">
    <location>
        <begin position="318"/>
        <end position="349"/>
    </location>
</feature>
<dbReference type="Pfam" id="PF12833">
    <property type="entry name" value="HTH_18"/>
    <property type="match status" value="1"/>
</dbReference>
<keyword evidence="7" id="KW-1185">Reference proteome</keyword>
<dbReference type="Gene3D" id="1.10.10.60">
    <property type="entry name" value="Homeodomain-like"/>
    <property type="match status" value="1"/>
</dbReference>
<protein>
    <submittedName>
        <fullName evidence="6">AraC-like DNA-binding protein</fullName>
    </submittedName>
</protein>
<evidence type="ECO:0000313" key="6">
    <source>
        <dbReference type="EMBL" id="MBB4966075.1"/>
    </source>
</evidence>